<reference evidence="1" key="1">
    <citation type="journal article" date="2020" name="Microb. Genom.">
        <title>Genetic diversity of clinical and environmental Mucorales isolates obtained from an investigation of mucormycosis cases among solid organ transplant recipients.</title>
        <authorList>
            <person name="Nguyen M.H."/>
            <person name="Kaul D."/>
            <person name="Muto C."/>
            <person name="Cheng S.J."/>
            <person name="Richter R.A."/>
            <person name="Bruno V.M."/>
            <person name="Liu G."/>
            <person name="Beyhan S."/>
            <person name="Sundermann A.J."/>
            <person name="Mounaud S."/>
            <person name="Pasculle A.W."/>
            <person name="Nierman W.C."/>
            <person name="Driscoll E."/>
            <person name="Cumbie R."/>
            <person name="Clancy C.J."/>
            <person name="Dupont C.L."/>
        </authorList>
    </citation>
    <scope>NUCLEOTIDE SEQUENCE</scope>
    <source>
        <strain evidence="1">GL11</strain>
    </source>
</reference>
<dbReference type="Proteomes" id="UP000716291">
    <property type="component" value="Unassembled WGS sequence"/>
</dbReference>
<dbReference type="AlphaFoldDB" id="A0A9P6WSC4"/>
<name>A0A9P6WSC4_RHIOR</name>
<protein>
    <submittedName>
        <fullName evidence="1">Uncharacterized protein</fullName>
    </submittedName>
</protein>
<evidence type="ECO:0000313" key="2">
    <source>
        <dbReference type="Proteomes" id="UP000716291"/>
    </source>
</evidence>
<accession>A0A9P6WSC4</accession>
<evidence type="ECO:0000313" key="1">
    <source>
        <dbReference type="EMBL" id="KAG1273634.1"/>
    </source>
</evidence>
<keyword evidence="2" id="KW-1185">Reference proteome</keyword>
<gene>
    <name evidence="1" type="ORF">G6F64_015308</name>
</gene>
<organism evidence="1 2">
    <name type="scientific">Rhizopus oryzae</name>
    <name type="common">Mucormycosis agent</name>
    <name type="synonym">Rhizopus arrhizus var. delemar</name>
    <dbReference type="NCBI Taxonomy" id="64495"/>
    <lineage>
        <taxon>Eukaryota</taxon>
        <taxon>Fungi</taxon>
        <taxon>Fungi incertae sedis</taxon>
        <taxon>Mucoromycota</taxon>
        <taxon>Mucoromycotina</taxon>
        <taxon>Mucoromycetes</taxon>
        <taxon>Mucorales</taxon>
        <taxon>Mucorineae</taxon>
        <taxon>Rhizopodaceae</taxon>
        <taxon>Rhizopus</taxon>
    </lineage>
</organism>
<comment type="caution">
    <text evidence="1">The sequence shown here is derived from an EMBL/GenBank/DDBJ whole genome shotgun (WGS) entry which is preliminary data.</text>
</comment>
<sequence length="83" mass="8354">MDSVGNIFCGKQQGRIAGQVLAWAAAGLGAEAADEMALLAGALDAAAAHVAQRAGARAATEQALQMEATATGSLRQLGHPQRL</sequence>
<proteinExistence type="predicted"/>
<dbReference type="EMBL" id="JAANQT010012629">
    <property type="protein sequence ID" value="KAG1273634.1"/>
    <property type="molecule type" value="Genomic_DNA"/>
</dbReference>